<organism evidence="2">
    <name type="scientific">Rhizophora mucronata</name>
    <name type="common">Asiatic mangrove</name>
    <dbReference type="NCBI Taxonomy" id="61149"/>
    <lineage>
        <taxon>Eukaryota</taxon>
        <taxon>Viridiplantae</taxon>
        <taxon>Streptophyta</taxon>
        <taxon>Embryophyta</taxon>
        <taxon>Tracheophyta</taxon>
        <taxon>Spermatophyta</taxon>
        <taxon>Magnoliopsida</taxon>
        <taxon>eudicotyledons</taxon>
        <taxon>Gunneridae</taxon>
        <taxon>Pentapetalae</taxon>
        <taxon>rosids</taxon>
        <taxon>fabids</taxon>
        <taxon>Malpighiales</taxon>
        <taxon>Rhizophoraceae</taxon>
        <taxon>Rhizophora</taxon>
    </lineage>
</organism>
<sequence length="60" mass="7009">MLSASMEITYSVVVVLRVRFADRRNFPFSTSKAAKPQHQLEPQHQHIEGKQQRENTKEDL</sequence>
<feature type="compositionally biased region" description="Basic and acidic residues" evidence="1">
    <location>
        <begin position="41"/>
        <end position="60"/>
    </location>
</feature>
<evidence type="ECO:0000313" key="2">
    <source>
        <dbReference type="EMBL" id="MBX29007.1"/>
    </source>
</evidence>
<evidence type="ECO:0000256" key="1">
    <source>
        <dbReference type="SAM" id="MobiDB-lite"/>
    </source>
</evidence>
<proteinExistence type="predicted"/>
<dbReference type="AlphaFoldDB" id="A0A2P2MFM1"/>
<reference evidence="2" key="1">
    <citation type="submission" date="2018-02" db="EMBL/GenBank/DDBJ databases">
        <title>Rhizophora mucronata_Transcriptome.</title>
        <authorList>
            <person name="Meera S.P."/>
            <person name="Sreeshan A."/>
            <person name="Augustine A."/>
        </authorList>
    </citation>
    <scope>NUCLEOTIDE SEQUENCE</scope>
    <source>
        <tissue evidence="2">Leaf</tissue>
    </source>
</reference>
<feature type="region of interest" description="Disordered" evidence="1">
    <location>
        <begin position="29"/>
        <end position="60"/>
    </location>
</feature>
<dbReference type="EMBL" id="GGEC01048523">
    <property type="protein sequence ID" value="MBX29007.1"/>
    <property type="molecule type" value="Transcribed_RNA"/>
</dbReference>
<accession>A0A2P2MFM1</accession>
<name>A0A2P2MFM1_RHIMU</name>
<protein>
    <submittedName>
        <fullName evidence="2">Uncharacterized protein MANES_02G179400</fullName>
    </submittedName>
</protein>